<keyword evidence="1" id="KW-0812">Transmembrane</keyword>
<feature type="transmembrane region" description="Helical" evidence="1">
    <location>
        <begin position="300"/>
        <end position="321"/>
    </location>
</feature>
<name>A0ABW5KB36_9FLAO</name>
<dbReference type="EMBL" id="JBHULG010000007">
    <property type="protein sequence ID" value="MFD2545971.1"/>
    <property type="molecule type" value="Genomic_DNA"/>
</dbReference>
<feature type="transmembrane region" description="Helical" evidence="1">
    <location>
        <begin position="147"/>
        <end position="177"/>
    </location>
</feature>
<comment type="caution">
    <text evidence="2">The sequence shown here is derived from an EMBL/GenBank/DDBJ whole genome shotgun (WGS) entry which is preliminary data.</text>
</comment>
<keyword evidence="1" id="KW-0472">Membrane</keyword>
<protein>
    <recommendedName>
        <fullName evidence="4">Glycosyltransferase RgtA/B/C/D-like domain-containing protein</fullName>
    </recommendedName>
</protein>
<accession>A0ABW5KB36</accession>
<feature type="transmembrane region" description="Helical" evidence="1">
    <location>
        <begin position="67"/>
        <end position="88"/>
    </location>
</feature>
<evidence type="ECO:0000256" key="1">
    <source>
        <dbReference type="SAM" id="Phobius"/>
    </source>
</evidence>
<organism evidence="2 3">
    <name type="scientific">Kaistella montana</name>
    <dbReference type="NCBI Taxonomy" id="1849733"/>
    <lineage>
        <taxon>Bacteria</taxon>
        <taxon>Pseudomonadati</taxon>
        <taxon>Bacteroidota</taxon>
        <taxon>Flavobacteriia</taxon>
        <taxon>Flavobacteriales</taxon>
        <taxon>Weeksellaceae</taxon>
        <taxon>Chryseobacterium group</taxon>
        <taxon>Kaistella</taxon>
    </lineage>
</organism>
<feature type="transmembrane region" description="Helical" evidence="1">
    <location>
        <begin position="243"/>
        <end position="260"/>
    </location>
</feature>
<keyword evidence="3" id="KW-1185">Reference proteome</keyword>
<gene>
    <name evidence="2" type="ORF">ACFSO8_10925</name>
</gene>
<reference evidence="3" key="1">
    <citation type="journal article" date="2019" name="Int. J. Syst. Evol. Microbiol.">
        <title>The Global Catalogue of Microorganisms (GCM) 10K type strain sequencing project: providing services to taxonomists for standard genome sequencing and annotation.</title>
        <authorList>
            <consortium name="The Broad Institute Genomics Platform"/>
            <consortium name="The Broad Institute Genome Sequencing Center for Infectious Disease"/>
            <person name="Wu L."/>
            <person name="Ma J."/>
        </authorList>
    </citation>
    <scope>NUCLEOTIDE SEQUENCE [LARGE SCALE GENOMIC DNA]</scope>
    <source>
        <strain evidence="3">KCTC 52204</strain>
    </source>
</reference>
<feature type="transmembrane region" description="Helical" evidence="1">
    <location>
        <begin position="184"/>
        <end position="203"/>
    </location>
</feature>
<dbReference type="Proteomes" id="UP001597394">
    <property type="component" value="Unassembled WGS sequence"/>
</dbReference>
<evidence type="ECO:0000313" key="3">
    <source>
        <dbReference type="Proteomes" id="UP001597394"/>
    </source>
</evidence>
<proteinExistence type="predicted"/>
<evidence type="ECO:0000313" key="2">
    <source>
        <dbReference type="EMBL" id="MFD2545971.1"/>
    </source>
</evidence>
<sequence length="517" mass="59524">MSWVQLPEGHRYIYPLDDVYIHLSLARNFAEHGVWSINTTGFDSASSSILYTLLLSGLIKIFGDWEYYALLINIFFGYLTIYAAFRYFKDFYGVAEMKWLIVLLLPFSLVYFMTLIGMEHTIHQFLMVLAVYFIHKNVKNSFQKKDFIILLVIVFFNSIVRFESMFFTVSLAFALFLRKQFFKGVSVVLVGFFAIVVFGIISIQNGGYFFPNSVMIKGSFPAGDHFLASTWQLVLDGIFLNSSFYKCLFFPFLLLFIYLIKKYKGLGSKKFLVNETLIITIVATAILHSLFASLKYRYENYLMISILLLIIPVIVSETKGLKTQDFKLGLSKLISVCSIVVIVLVSIYRFGYHYLPLKMASKGIKEQQVEMSRFLGKYYAGEKVVANDIGSIAYFSHVKLLDIVGLGSTDIADAIVVNKHRARAEYNKNIKKYINQYVSKHDYKVAVIYPEWFPGGVPSNWIPVASWMINEKSYGPARKGVVFYALKPEEVPILQKNLMDFDLDKNVERRFYKTQEK</sequence>
<feature type="transmembrane region" description="Helical" evidence="1">
    <location>
        <begin position="272"/>
        <end position="294"/>
    </location>
</feature>
<feature type="transmembrane region" description="Helical" evidence="1">
    <location>
        <begin position="100"/>
        <end position="118"/>
    </location>
</feature>
<evidence type="ECO:0008006" key="4">
    <source>
        <dbReference type="Google" id="ProtNLM"/>
    </source>
</evidence>
<feature type="transmembrane region" description="Helical" evidence="1">
    <location>
        <begin position="333"/>
        <end position="352"/>
    </location>
</feature>
<keyword evidence="1" id="KW-1133">Transmembrane helix</keyword>
<dbReference type="RefSeq" id="WP_255930779.1">
    <property type="nucleotide sequence ID" value="NZ_JANFQP010000003.1"/>
</dbReference>